<feature type="transmembrane region" description="Helical" evidence="5">
    <location>
        <begin position="154"/>
        <end position="179"/>
    </location>
</feature>
<reference evidence="7 8" key="1">
    <citation type="submission" date="2017-09" db="EMBL/GenBank/DDBJ databases">
        <title>Depth-based differentiation of microbial function through sediment-hosted aquifers and enrichment of novel symbionts in the deep terrestrial subsurface.</title>
        <authorList>
            <person name="Probst A.J."/>
            <person name="Ladd B."/>
            <person name="Jarett J.K."/>
            <person name="Geller-Mcgrath D.E."/>
            <person name="Sieber C.M."/>
            <person name="Emerson J.B."/>
            <person name="Anantharaman K."/>
            <person name="Thomas B.C."/>
            <person name="Malmstrom R."/>
            <person name="Stieglmeier M."/>
            <person name="Klingl A."/>
            <person name="Woyke T."/>
            <person name="Ryan C.M."/>
            <person name="Banfield J.F."/>
        </authorList>
    </citation>
    <scope>NUCLEOTIDE SEQUENCE [LARGE SCALE GENOMIC DNA]</scope>
    <source>
        <strain evidence="7">CG17_big_fil_post_rev_8_21_14_2_50_48_46</strain>
    </source>
</reference>
<dbReference type="EMBL" id="PFFQ01000004">
    <property type="protein sequence ID" value="PIW19312.1"/>
    <property type="molecule type" value="Genomic_DNA"/>
</dbReference>
<evidence type="ECO:0000256" key="3">
    <source>
        <dbReference type="ARBA" id="ARBA00022989"/>
    </source>
</evidence>
<feature type="transmembrane region" description="Helical" evidence="5">
    <location>
        <begin position="116"/>
        <end position="142"/>
    </location>
</feature>
<sequence length="279" mass="30847">MFHSRRLKIGGMRELYAVVAFVERQFNLCKRYWTWELVFLFYTVINTLTIAFIAVGMQKQGHAIQPDYVFYLVIGALMWGFLGIIFHEISNSISWERWEGTIEQTFMAPVQRLTHLGGVCSFAVLYGLLRTGLVLVAMTFFFGMGLPKANYAGALLVLGAASLSFIGLGLMAAILPLLSPEKGSQATHIMEGVLLLVSGIYYPVEALPEWLQSFAIFSPATYALEGVRKALLQGAGVAELWPLAAKLLLMSLLFVPLGLGIFHTAETYAKRAGLLKRNG</sequence>
<dbReference type="InterPro" id="IPR000412">
    <property type="entry name" value="ABC_2_transport"/>
</dbReference>
<keyword evidence="3 5" id="KW-1133">Transmembrane helix</keyword>
<dbReference type="PRINTS" id="PR00164">
    <property type="entry name" value="ABC2TRNSPORT"/>
</dbReference>
<name>A0A2M7GAV7_9BACT</name>
<comment type="caution">
    <text evidence="5">Lacks conserved residue(s) required for the propagation of feature annotation.</text>
</comment>
<evidence type="ECO:0000313" key="8">
    <source>
        <dbReference type="Proteomes" id="UP000231019"/>
    </source>
</evidence>
<dbReference type="GO" id="GO:0043190">
    <property type="term" value="C:ATP-binding cassette (ABC) transporter complex"/>
    <property type="evidence" value="ECO:0007669"/>
    <property type="project" value="InterPro"/>
</dbReference>
<feature type="transmembrane region" description="Helical" evidence="5">
    <location>
        <begin position="68"/>
        <end position="87"/>
    </location>
</feature>
<evidence type="ECO:0000313" key="7">
    <source>
        <dbReference type="EMBL" id="PIW19312.1"/>
    </source>
</evidence>
<dbReference type="InterPro" id="IPR051784">
    <property type="entry name" value="Nod_factor_ABC_transporter"/>
</dbReference>
<comment type="similarity">
    <text evidence="5">Belongs to the ABC-2 integral membrane protein family.</text>
</comment>
<comment type="subcellular location">
    <subcellularLocation>
        <location evidence="5">Cell membrane</location>
        <topology evidence="5">Multi-pass membrane protein</topology>
    </subcellularLocation>
    <subcellularLocation>
        <location evidence="1">Membrane</location>
        <topology evidence="1">Multi-pass membrane protein</topology>
    </subcellularLocation>
</comment>
<evidence type="ECO:0000259" key="6">
    <source>
        <dbReference type="PROSITE" id="PS51012"/>
    </source>
</evidence>
<proteinExistence type="inferred from homology"/>
<feature type="domain" description="ABC transmembrane type-2" evidence="6">
    <location>
        <begin position="38"/>
        <end position="265"/>
    </location>
</feature>
<dbReference type="Proteomes" id="UP000231019">
    <property type="component" value="Unassembled WGS sequence"/>
</dbReference>
<evidence type="ECO:0000256" key="5">
    <source>
        <dbReference type="RuleBase" id="RU361157"/>
    </source>
</evidence>
<dbReference type="PANTHER" id="PTHR43229">
    <property type="entry name" value="NODULATION PROTEIN J"/>
    <property type="match status" value="1"/>
</dbReference>
<evidence type="ECO:0000256" key="4">
    <source>
        <dbReference type="ARBA" id="ARBA00023136"/>
    </source>
</evidence>
<keyword evidence="5" id="KW-1003">Cell membrane</keyword>
<evidence type="ECO:0000256" key="2">
    <source>
        <dbReference type="ARBA" id="ARBA00022692"/>
    </source>
</evidence>
<keyword evidence="5" id="KW-0813">Transport</keyword>
<feature type="transmembrane region" description="Helical" evidence="5">
    <location>
        <begin position="240"/>
        <end position="262"/>
    </location>
</feature>
<comment type="caution">
    <text evidence="7">The sequence shown here is derived from an EMBL/GenBank/DDBJ whole genome shotgun (WGS) entry which is preliminary data.</text>
</comment>
<evidence type="ECO:0000256" key="1">
    <source>
        <dbReference type="ARBA" id="ARBA00004141"/>
    </source>
</evidence>
<dbReference type="PANTHER" id="PTHR43229:SF6">
    <property type="entry name" value="ABC-TYPE MULTIDRUG TRANSPORT SYSTEM, PERMEASE COMPONENT"/>
    <property type="match status" value="1"/>
</dbReference>
<dbReference type="PROSITE" id="PS51012">
    <property type="entry name" value="ABC_TM2"/>
    <property type="match status" value="1"/>
</dbReference>
<keyword evidence="4 5" id="KW-0472">Membrane</keyword>
<gene>
    <name evidence="7" type="ORF">COW36_00280</name>
</gene>
<dbReference type="InterPro" id="IPR047817">
    <property type="entry name" value="ABC2_TM_bact-type"/>
</dbReference>
<dbReference type="InterPro" id="IPR013525">
    <property type="entry name" value="ABC2_TM"/>
</dbReference>
<dbReference type="Pfam" id="PF01061">
    <property type="entry name" value="ABC2_membrane"/>
    <property type="match status" value="1"/>
</dbReference>
<dbReference type="GO" id="GO:0140359">
    <property type="term" value="F:ABC-type transporter activity"/>
    <property type="evidence" value="ECO:0007669"/>
    <property type="project" value="InterPro"/>
</dbReference>
<keyword evidence="2 5" id="KW-0812">Transmembrane</keyword>
<feature type="transmembrane region" description="Helical" evidence="5">
    <location>
        <begin position="33"/>
        <end position="56"/>
    </location>
</feature>
<organism evidence="7 8">
    <name type="scientific">bacterium (Candidatus Blackallbacteria) CG17_big_fil_post_rev_8_21_14_2_50_48_46</name>
    <dbReference type="NCBI Taxonomy" id="2014261"/>
    <lineage>
        <taxon>Bacteria</taxon>
        <taxon>Candidatus Blackallbacteria</taxon>
    </lineage>
</organism>
<protein>
    <recommendedName>
        <fullName evidence="5">Transport permease protein</fullName>
    </recommendedName>
</protein>
<accession>A0A2M7GAV7</accession>
<dbReference type="AlphaFoldDB" id="A0A2M7GAV7"/>